<evidence type="ECO:0000256" key="9">
    <source>
        <dbReference type="ARBA" id="ARBA00048048"/>
    </source>
</evidence>
<gene>
    <name evidence="12" type="ORF">BB561_004965</name>
</gene>
<keyword evidence="7" id="KW-0449">Lipoprotein</keyword>
<sequence length="193" mass="22167">MLTWSYFATLSRSPGYPVGLLESVKLRLWGEAHNVLHYDSIKAQLFAIEHQIKQQTVAGPESQNENEDTSFLLRSISQEENVNNRKTLIVSINNASSSQDNNMLITICLKCKKVKPPRAHHCSICNRCVMKMDHLHVYLILTNSTTIENIERCSRNTDQSLYDFNQYDMGYRENLTMVFGPNILLWLVPTDTT</sequence>
<keyword evidence="6" id="KW-0564">Palmitate</keyword>
<evidence type="ECO:0000256" key="10">
    <source>
        <dbReference type="RuleBase" id="RU079119"/>
    </source>
</evidence>
<comment type="catalytic activity">
    <reaction evidence="9 10">
        <text>L-cysteinyl-[protein] + hexadecanoyl-CoA = S-hexadecanoyl-L-cysteinyl-[protein] + CoA</text>
        <dbReference type="Rhea" id="RHEA:36683"/>
        <dbReference type="Rhea" id="RHEA-COMP:10131"/>
        <dbReference type="Rhea" id="RHEA-COMP:11032"/>
        <dbReference type="ChEBI" id="CHEBI:29950"/>
        <dbReference type="ChEBI" id="CHEBI:57287"/>
        <dbReference type="ChEBI" id="CHEBI:57379"/>
        <dbReference type="ChEBI" id="CHEBI:74151"/>
        <dbReference type="EC" id="2.3.1.225"/>
    </reaction>
</comment>
<evidence type="ECO:0000313" key="12">
    <source>
        <dbReference type="EMBL" id="PVU90248.1"/>
    </source>
</evidence>
<accession>A0A2T9YD27</accession>
<keyword evidence="2 10" id="KW-0808">Transferase</keyword>
<dbReference type="PROSITE" id="PS50216">
    <property type="entry name" value="DHHC"/>
    <property type="match status" value="1"/>
</dbReference>
<keyword evidence="3" id="KW-0812">Transmembrane</keyword>
<dbReference type="PANTHER" id="PTHR12246">
    <property type="entry name" value="PALMITOYLTRANSFERASE ZDHHC16"/>
    <property type="match status" value="1"/>
</dbReference>
<dbReference type="GO" id="GO:0019706">
    <property type="term" value="F:protein-cysteine S-palmitoyltransferase activity"/>
    <property type="evidence" value="ECO:0007669"/>
    <property type="project" value="UniProtKB-EC"/>
</dbReference>
<dbReference type="AlphaFoldDB" id="A0A2T9YD27"/>
<evidence type="ECO:0000256" key="4">
    <source>
        <dbReference type="ARBA" id="ARBA00022989"/>
    </source>
</evidence>
<reference evidence="12 13" key="1">
    <citation type="journal article" date="2018" name="MBio">
        <title>Comparative Genomics Reveals the Core Gene Toolbox for the Fungus-Insect Symbiosis.</title>
        <authorList>
            <person name="Wang Y."/>
            <person name="Stata M."/>
            <person name="Wang W."/>
            <person name="Stajich J.E."/>
            <person name="White M.M."/>
            <person name="Moncalvo J.M."/>
        </authorList>
    </citation>
    <scope>NUCLEOTIDE SEQUENCE [LARGE SCALE GENOMIC DNA]</scope>
    <source>
        <strain evidence="12 13">SWE-8-4</strain>
    </source>
</reference>
<comment type="caution">
    <text evidence="12">The sequence shown here is derived from an EMBL/GenBank/DDBJ whole genome shotgun (WGS) entry which is preliminary data.</text>
</comment>
<comment type="domain">
    <text evidence="10">The DHHC domain is required for palmitoyltransferase activity.</text>
</comment>
<dbReference type="EMBL" id="MBFR01000268">
    <property type="protein sequence ID" value="PVU90248.1"/>
    <property type="molecule type" value="Genomic_DNA"/>
</dbReference>
<keyword evidence="4" id="KW-1133">Transmembrane helix</keyword>
<evidence type="ECO:0000256" key="7">
    <source>
        <dbReference type="ARBA" id="ARBA00023288"/>
    </source>
</evidence>
<keyword evidence="13" id="KW-1185">Reference proteome</keyword>
<comment type="similarity">
    <text evidence="10">Belongs to the DHHC palmitoyltransferase family.</text>
</comment>
<evidence type="ECO:0000256" key="8">
    <source>
        <dbReference type="ARBA" id="ARBA00023315"/>
    </source>
</evidence>
<protein>
    <recommendedName>
        <fullName evidence="10">Palmitoyltransferase</fullName>
        <ecNumber evidence="10">2.3.1.225</ecNumber>
    </recommendedName>
</protein>
<evidence type="ECO:0000256" key="3">
    <source>
        <dbReference type="ARBA" id="ARBA00022692"/>
    </source>
</evidence>
<evidence type="ECO:0000256" key="1">
    <source>
        <dbReference type="ARBA" id="ARBA00004141"/>
    </source>
</evidence>
<dbReference type="InterPro" id="IPR001594">
    <property type="entry name" value="Palmitoyltrfase_DHHC"/>
</dbReference>
<proteinExistence type="inferred from homology"/>
<dbReference type="Pfam" id="PF01529">
    <property type="entry name" value="DHHC"/>
    <property type="match status" value="1"/>
</dbReference>
<keyword evidence="5" id="KW-0472">Membrane</keyword>
<evidence type="ECO:0000256" key="2">
    <source>
        <dbReference type="ARBA" id="ARBA00022679"/>
    </source>
</evidence>
<organism evidence="12 13">
    <name type="scientific">Smittium simulii</name>
    <dbReference type="NCBI Taxonomy" id="133385"/>
    <lineage>
        <taxon>Eukaryota</taxon>
        <taxon>Fungi</taxon>
        <taxon>Fungi incertae sedis</taxon>
        <taxon>Zoopagomycota</taxon>
        <taxon>Kickxellomycotina</taxon>
        <taxon>Harpellomycetes</taxon>
        <taxon>Harpellales</taxon>
        <taxon>Legeriomycetaceae</taxon>
        <taxon>Smittium</taxon>
    </lineage>
</organism>
<dbReference type="OrthoDB" id="9909019at2759"/>
<keyword evidence="8 10" id="KW-0012">Acyltransferase</keyword>
<dbReference type="STRING" id="133385.A0A2T9YD27"/>
<evidence type="ECO:0000256" key="5">
    <source>
        <dbReference type="ARBA" id="ARBA00023136"/>
    </source>
</evidence>
<dbReference type="Proteomes" id="UP000245383">
    <property type="component" value="Unassembled WGS sequence"/>
</dbReference>
<name>A0A2T9YD27_9FUNG</name>
<evidence type="ECO:0000259" key="11">
    <source>
        <dbReference type="Pfam" id="PF01529"/>
    </source>
</evidence>
<dbReference type="InterPro" id="IPR039859">
    <property type="entry name" value="PFA4/ZDH16/20/ERF2-like"/>
</dbReference>
<feature type="domain" description="Palmitoyltransferase DHHC" evidence="11">
    <location>
        <begin position="106"/>
        <end position="134"/>
    </location>
</feature>
<evidence type="ECO:0000313" key="13">
    <source>
        <dbReference type="Proteomes" id="UP000245383"/>
    </source>
</evidence>
<comment type="subcellular location">
    <subcellularLocation>
        <location evidence="1">Membrane</location>
        <topology evidence="1">Multi-pass membrane protein</topology>
    </subcellularLocation>
</comment>
<dbReference type="EC" id="2.3.1.225" evidence="10"/>
<evidence type="ECO:0000256" key="6">
    <source>
        <dbReference type="ARBA" id="ARBA00023139"/>
    </source>
</evidence>
<dbReference type="GO" id="GO:0016020">
    <property type="term" value="C:membrane"/>
    <property type="evidence" value="ECO:0007669"/>
    <property type="project" value="UniProtKB-SubCell"/>
</dbReference>